<organism evidence="2 3">
    <name type="scientific">Alloalcanivorax xenomutans</name>
    <dbReference type="NCBI Taxonomy" id="1094342"/>
    <lineage>
        <taxon>Bacteria</taxon>
        <taxon>Pseudomonadati</taxon>
        <taxon>Pseudomonadota</taxon>
        <taxon>Gammaproteobacteria</taxon>
        <taxon>Oceanospirillales</taxon>
        <taxon>Alcanivoracaceae</taxon>
        <taxon>Alloalcanivorax</taxon>
    </lineage>
</organism>
<dbReference type="CDD" id="cd06588">
    <property type="entry name" value="PhnB_like"/>
    <property type="match status" value="1"/>
</dbReference>
<dbReference type="GeneID" id="94686019"/>
<comment type="caution">
    <text evidence="2">The sequence shown here is derived from an EMBL/GenBank/DDBJ whole genome shotgun (WGS) entry which is preliminary data.</text>
</comment>
<accession>A0A9Q3ZF25</accession>
<reference evidence="2" key="1">
    <citation type="submission" date="2022-01" db="EMBL/GenBank/DDBJ databases">
        <authorList>
            <person name="Karlyshev A.V."/>
            <person name="Jaspars M."/>
        </authorList>
    </citation>
    <scope>NUCLEOTIDE SEQUENCE</scope>
    <source>
        <strain evidence="2">AGSA3-2</strain>
    </source>
</reference>
<dbReference type="EMBL" id="JAJVKT010000011">
    <property type="protein sequence ID" value="MCE7509086.1"/>
    <property type="molecule type" value="Genomic_DNA"/>
</dbReference>
<dbReference type="InterPro" id="IPR029068">
    <property type="entry name" value="Glyas_Bleomycin-R_OHBP_Dase"/>
</dbReference>
<dbReference type="InterPro" id="IPR009725">
    <property type="entry name" value="3_dmu_93_MTrfase"/>
</dbReference>
<dbReference type="Gene3D" id="3.10.180.10">
    <property type="entry name" value="2,3-Dihydroxybiphenyl 1,2-Dioxygenase, domain 1"/>
    <property type="match status" value="1"/>
</dbReference>
<dbReference type="PANTHER" id="PTHR33990">
    <property type="entry name" value="PROTEIN YJDN-RELATED"/>
    <property type="match status" value="1"/>
</dbReference>
<dbReference type="InterPro" id="IPR028973">
    <property type="entry name" value="PhnB-like"/>
</dbReference>
<dbReference type="SUPFAM" id="SSF54593">
    <property type="entry name" value="Glyoxalase/Bleomycin resistance protein/Dihydroxybiphenyl dioxygenase"/>
    <property type="match status" value="1"/>
</dbReference>
<gene>
    <name evidence="2" type="ORF">LZG35_10610</name>
</gene>
<dbReference type="RefSeq" id="WP_080530633.1">
    <property type="nucleotide sequence ID" value="NZ_CP012331.1"/>
</dbReference>
<evidence type="ECO:0000313" key="3">
    <source>
        <dbReference type="Proteomes" id="UP001107961"/>
    </source>
</evidence>
<keyword evidence="3" id="KW-1185">Reference proteome</keyword>
<dbReference type="PIRSF" id="PIRSF021700">
    <property type="entry name" value="3_dmu_93_MTrfase"/>
    <property type="match status" value="1"/>
</dbReference>
<evidence type="ECO:0000313" key="2">
    <source>
        <dbReference type="EMBL" id="MCE7509086.1"/>
    </source>
</evidence>
<dbReference type="Proteomes" id="UP001107961">
    <property type="component" value="Unassembled WGS sequence"/>
</dbReference>
<protein>
    <submittedName>
        <fullName evidence="2">VOC family protein</fullName>
    </submittedName>
</protein>
<name>A0A9Q3ZF25_9GAMM</name>
<dbReference type="Pfam" id="PF06983">
    <property type="entry name" value="3-dmu-9_3-mt"/>
    <property type="match status" value="1"/>
</dbReference>
<proteinExistence type="predicted"/>
<evidence type="ECO:0000259" key="1">
    <source>
        <dbReference type="Pfam" id="PF06983"/>
    </source>
</evidence>
<feature type="domain" description="PhnB-like" evidence="1">
    <location>
        <begin position="7"/>
        <end position="124"/>
    </location>
</feature>
<dbReference type="PANTHER" id="PTHR33990:SF2">
    <property type="entry name" value="PHNB-LIKE DOMAIN-CONTAINING PROTEIN"/>
    <property type="match status" value="1"/>
</dbReference>
<dbReference type="KEGG" id="axe:P40_06285"/>
<dbReference type="AlphaFoldDB" id="A0A9Q3ZF25"/>
<sequence>MGNQLTITPCLWFDGQAEQAARFYVEVFPDSRITTISHYGEAGKEIHGQRPGDVMVVAFELQGNPFVALNGGPLFTFNEAVSFQVPCRSPEELDHYWGALSEGGDPSAQQCGWLKDRFGLSWQVFPEWLPKALEGAGSTAAARVTEAMMAMKKLDWQALERARRG</sequence>